<feature type="binding site" evidence="5">
    <location>
        <position position="315"/>
    </location>
    <ligand>
        <name>FAD</name>
        <dbReference type="ChEBI" id="CHEBI:57692"/>
    </ligand>
</feature>
<accession>W7U242</accession>
<proteinExistence type="predicted"/>
<reference evidence="8 9" key="1">
    <citation type="journal article" date="2014" name="Mol. Plant">
        <title>Chromosome Scale Genome Assembly and Transcriptome Profiling of Nannochloropsis gaditana in Nitrogen Depletion.</title>
        <authorList>
            <person name="Corteggiani Carpinelli E."/>
            <person name="Telatin A."/>
            <person name="Vitulo N."/>
            <person name="Forcato C."/>
            <person name="D'Angelo M."/>
            <person name="Schiavon R."/>
            <person name="Vezzi A."/>
            <person name="Giacometti G.M."/>
            <person name="Morosinotto T."/>
            <person name="Valle G."/>
        </authorList>
    </citation>
    <scope>NUCLEOTIDE SEQUENCE [LARGE SCALE GENOMIC DNA]</scope>
    <source>
        <strain evidence="8 9">B-31</strain>
    </source>
</reference>
<dbReference type="SUPFAM" id="SSF52343">
    <property type="entry name" value="Ferredoxin reductase-like, C-terminal NADP-linked domain"/>
    <property type="match status" value="1"/>
</dbReference>
<dbReference type="InterPro" id="IPR017938">
    <property type="entry name" value="Riboflavin_synthase-like_b-brl"/>
</dbReference>
<evidence type="ECO:0000256" key="5">
    <source>
        <dbReference type="PIRSR" id="PIRSR601834-1"/>
    </source>
</evidence>
<feature type="binding site" evidence="5">
    <location>
        <position position="294"/>
    </location>
    <ligand>
        <name>FAD</name>
        <dbReference type="ChEBI" id="CHEBI:57692"/>
    </ligand>
</feature>
<dbReference type="Gene3D" id="2.40.30.10">
    <property type="entry name" value="Translation factors"/>
    <property type="match status" value="1"/>
</dbReference>
<evidence type="ECO:0000259" key="7">
    <source>
        <dbReference type="Pfam" id="PF00970"/>
    </source>
</evidence>
<evidence type="ECO:0000256" key="3">
    <source>
        <dbReference type="ARBA" id="ARBA00022827"/>
    </source>
</evidence>
<dbReference type="EMBL" id="AZIL01000609">
    <property type="protein sequence ID" value="EWM26734.1"/>
    <property type="molecule type" value="Genomic_DNA"/>
</dbReference>
<dbReference type="InterPro" id="IPR008333">
    <property type="entry name" value="Cbr1-like_FAD-bd_dom"/>
</dbReference>
<dbReference type="AlphaFoldDB" id="W7U242"/>
<feature type="binding site" evidence="5">
    <location>
        <position position="312"/>
    </location>
    <ligand>
        <name>FAD</name>
        <dbReference type="ChEBI" id="CHEBI:57692"/>
    </ligand>
</feature>
<keyword evidence="2 5" id="KW-0285">Flavoprotein</keyword>
<evidence type="ECO:0000313" key="8">
    <source>
        <dbReference type="EMBL" id="EWM26734.1"/>
    </source>
</evidence>
<evidence type="ECO:0000256" key="1">
    <source>
        <dbReference type="ARBA" id="ARBA00001974"/>
    </source>
</evidence>
<keyword evidence="9" id="KW-1185">Reference proteome</keyword>
<keyword evidence="4" id="KW-0560">Oxidoreductase</keyword>
<feature type="region of interest" description="Disordered" evidence="6">
    <location>
        <begin position="1"/>
        <end position="34"/>
    </location>
</feature>
<gene>
    <name evidence="8" type="ORF">Naga_100001g27</name>
</gene>
<evidence type="ECO:0000256" key="4">
    <source>
        <dbReference type="ARBA" id="ARBA00023002"/>
    </source>
</evidence>
<name>W7U242_9STRA</name>
<feature type="domain" description="Flavoprotein pyridine nucleotide cytochrome reductase-like FAD-binding" evidence="7">
    <location>
        <begin position="247"/>
        <end position="336"/>
    </location>
</feature>
<dbReference type="GO" id="GO:0016491">
    <property type="term" value="F:oxidoreductase activity"/>
    <property type="evidence" value="ECO:0007669"/>
    <property type="project" value="UniProtKB-KW"/>
</dbReference>
<keyword evidence="3 5" id="KW-0274">FAD</keyword>
<evidence type="ECO:0000256" key="6">
    <source>
        <dbReference type="SAM" id="MobiDB-lite"/>
    </source>
</evidence>
<dbReference type="Pfam" id="PF00970">
    <property type="entry name" value="FAD_binding_6"/>
    <property type="match status" value="1"/>
</dbReference>
<dbReference type="InterPro" id="IPR001834">
    <property type="entry name" value="CBR-like"/>
</dbReference>
<dbReference type="InterPro" id="IPR039261">
    <property type="entry name" value="FNR_nucleotide-bd"/>
</dbReference>
<comment type="caution">
    <text evidence="8">The sequence shown here is derived from an EMBL/GenBank/DDBJ whole genome shotgun (WGS) entry which is preliminary data.</text>
</comment>
<dbReference type="Proteomes" id="UP000019335">
    <property type="component" value="Chromosome 8"/>
</dbReference>
<sequence>MEVGPPPRVSTREGGWLLGGQQQQQWDNPPLRQSRNMDVMKGRISRPHPRRMLQTAYIVVFVIMNVILETAHGHKRGVPLAFQPLRLQKDHGRQGGLNPVLDSIRRPLTGGLEIWRGSTAHARSSIALAAPKHVPLGAGLSVSLDKPVLHKRLARSAGKVPQLVWTAVGLALALLLVAKTPGWGLLNARVRDFCERRHWDVYERLVYRLRLLKGHLERLSAALRRRWLTLFPPEVDVLPSTAYPVPLTLQERSNIGGSFLRYKFAFPRPLHVMDLDLGQSVILIGNTPEDRVMRAAFVPSSAPGERGVLEVVAEKNNPEDPSVKILGTLAIGESIQATPGARLTNRHPGPINKLLIIVSKLGIVPALQFLNALLPSAGGYSVDFANVVWVNERQDQYILQNDLQDLFYRYNSKLDVYTVAERDLFMGDLAHNPQFRASIPPPSKETLVLVAGPEYFTAKVVDYLTKSGYAEDVIVAL</sequence>
<protein>
    <submittedName>
        <fullName evidence="8">Nadh-cytochrome b5 reductase 2</fullName>
    </submittedName>
</protein>
<organism evidence="8 9">
    <name type="scientific">Nannochloropsis gaditana</name>
    <dbReference type="NCBI Taxonomy" id="72520"/>
    <lineage>
        <taxon>Eukaryota</taxon>
        <taxon>Sar</taxon>
        <taxon>Stramenopiles</taxon>
        <taxon>Ochrophyta</taxon>
        <taxon>Eustigmatophyceae</taxon>
        <taxon>Eustigmatales</taxon>
        <taxon>Monodopsidaceae</taxon>
        <taxon>Nannochloropsis</taxon>
    </lineage>
</organism>
<dbReference type="PANTHER" id="PTHR19370">
    <property type="entry name" value="NADH-CYTOCHROME B5 REDUCTASE"/>
    <property type="match status" value="1"/>
</dbReference>
<dbReference type="SUPFAM" id="SSF63380">
    <property type="entry name" value="Riboflavin synthase domain-like"/>
    <property type="match status" value="1"/>
</dbReference>
<dbReference type="GO" id="GO:0071949">
    <property type="term" value="F:FAD binding"/>
    <property type="evidence" value="ECO:0007669"/>
    <property type="project" value="TreeGrafter"/>
</dbReference>
<comment type="cofactor">
    <cofactor evidence="1 5">
        <name>FAD</name>
        <dbReference type="ChEBI" id="CHEBI:57692"/>
    </cofactor>
</comment>
<evidence type="ECO:0000313" key="9">
    <source>
        <dbReference type="Proteomes" id="UP000019335"/>
    </source>
</evidence>
<evidence type="ECO:0000256" key="2">
    <source>
        <dbReference type="ARBA" id="ARBA00022630"/>
    </source>
</evidence>
<dbReference type="PANTHER" id="PTHR19370:SF185">
    <property type="entry name" value="NADH-CYTOCHROME B5 REDUCTASE"/>
    <property type="match status" value="1"/>
</dbReference>
<dbReference type="OrthoDB" id="202431at2759"/>
<dbReference type="Gene3D" id="3.40.50.80">
    <property type="entry name" value="Nucleotide-binding domain of ferredoxin-NADP reductase (FNR) module"/>
    <property type="match status" value="1"/>
</dbReference>